<reference evidence="5" key="3">
    <citation type="submission" date="2021-06" db="EMBL/GenBank/DDBJ databases">
        <title>Updating the genus Pseudomonas: Description of 43 new species and partition of the Pseudomonas putida group.</title>
        <authorList>
            <person name="Girard L."/>
            <person name="Lood C."/>
            <person name="Vandamme P."/>
            <person name="Rokni-Zadeh H."/>
            <person name="Van Noort V."/>
            <person name="Hofte M."/>
            <person name="Lavigne R."/>
            <person name="De Mot R."/>
        </authorList>
    </citation>
    <scope>NUCLEOTIDE SEQUENCE</scope>
    <source>
        <strain evidence="5">SWRI153</strain>
    </source>
</reference>
<feature type="binding site" evidence="3">
    <location>
        <position position="50"/>
    </location>
    <ligand>
        <name>a divalent metal cation</name>
        <dbReference type="ChEBI" id="CHEBI:60240"/>
    </ligand>
</feature>
<organism evidence="4">
    <name type="scientific">Pseudomonas khorasanensis</name>
    <dbReference type="NCBI Taxonomy" id="2745508"/>
    <lineage>
        <taxon>Bacteria</taxon>
        <taxon>Pseudomonadati</taxon>
        <taxon>Pseudomonadota</taxon>
        <taxon>Gammaproteobacteria</taxon>
        <taxon>Pseudomonadales</taxon>
        <taxon>Pseudomonadaceae</taxon>
        <taxon>Pseudomonas</taxon>
    </lineage>
</organism>
<dbReference type="EMBL" id="JABWQP010000001">
    <property type="protein sequence ID" value="MBC3340588.1"/>
    <property type="molecule type" value="Genomic_DNA"/>
</dbReference>
<evidence type="ECO:0000256" key="3">
    <source>
        <dbReference type="PIRSR" id="PIRSR607837-1"/>
    </source>
</evidence>
<dbReference type="SUPFAM" id="SSF109854">
    <property type="entry name" value="DinB/YfiT-like putative metalloenzymes"/>
    <property type="match status" value="1"/>
</dbReference>
<keyword evidence="2 3" id="KW-0479">Metal-binding</keyword>
<dbReference type="PANTHER" id="PTHR37302:SF3">
    <property type="entry name" value="DAMAGE-INDUCIBLE PROTEIN DINB"/>
    <property type="match status" value="1"/>
</dbReference>
<dbReference type="GO" id="GO:0046872">
    <property type="term" value="F:metal ion binding"/>
    <property type="evidence" value="ECO:0007669"/>
    <property type="project" value="UniProtKB-KW"/>
</dbReference>
<evidence type="ECO:0000313" key="6">
    <source>
        <dbReference type="Proteomes" id="UP000648816"/>
    </source>
</evidence>
<dbReference type="RefSeq" id="WP_186529282.1">
    <property type="nucleotide sequence ID" value="NZ_JABWQP020000001.1"/>
</dbReference>
<dbReference type="PANTHER" id="PTHR37302">
    <property type="entry name" value="SLR1116 PROTEIN"/>
    <property type="match status" value="1"/>
</dbReference>
<comment type="caution">
    <text evidence="4">The sequence shown here is derived from an EMBL/GenBank/DDBJ whole genome shotgun (WGS) entry which is preliminary data.</text>
</comment>
<gene>
    <name evidence="5" type="ORF">HU727_005145</name>
    <name evidence="4" type="ORF">HU727_02955</name>
</gene>
<sequence>MINVSTARMLAGYKSWADQRLFDSLATLPPEEVIKERVSVFKNIIGTLNHIYVVDCIWQAHLEGRAHGFATSHDLVHTDLADLRRAQEEVDRWYLDWIARQTDASLDIPVRFIFVSGESGTMPAGAMLLHVVNHASYHRGWVIQMYFDIPAMPPMTDMPVFLRETDPNFLSLDAAKADGCR</sequence>
<evidence type="ECO:0000256" key="2">
    <source>
        <dbReference type="ARBA" id="ARBA00022723"/>
    </source>
</evidence>
<evidence type="ECO:0000313" key="4">
    <source>
        <dbReference type="EMBL" id="MBC3340588.1"/>
    </source>
</evidence>
<feature type="binding site" evidence="3">
    <location>
        <position position="134"/>
    </location>
    <ligand>
        <name>a divalent metal cation</name>
        <dbReference type="ChEBI" id="CHEBI:60240"/>
    </ligand>
</feature>
<dbReference type="EMBL" id="JABWQP020000001">
    <property type="protein sequence ID" value="MBV4484969.1"/>
    <property type="molecule type" value="Genomic_DNA"/>
</dbReference>
<evidence type="ECO:0000313" key="5">
    <source>
        <dbReference type="EMBL" id="MBV4484969.1"/>
    </source>
</evidence>
<reference evidence="4 6" key="1">
    <citation type="journal article" date="2020" name="Microorganisms">
        <title>Reliable Identification of Environmental Pseudomonas Isolates Using the rpoD Gene.</title>
        <authorList>
            <consortium name="The Broad Institute Genome Sequencing Platform"/>
            <person name="Girard L."/>
            <person name="Lood C."/>
            <person name="Rokni-Zadeh H."/>
            <person name="van Noort V."/>
            <person name="Lavigne R."/>
            <person name="De Mot R."/>
        </authorList>
    </citation>
    <scope>NUCLEOTIDE SEQUENCE</scope>
    <source>
        <strain evidence="4 6">SWRI153</strain>
    </source>
</reference>
<protein>
    <submittedName>
        <fullName evidence="4">DinB family protein</fullName>
    </submittedName>
</protein>
<dbReference type="InterPro" id="IPR007837">
    <property type="entry name" value="DinB"/>
</dbReference>
<dbReference type="Gene3D" id="1.20.120.450">
    <property type="entry name" value="dinb family like domain"/>
    <property type="match status" value="1"/>
</dbReference>
<keyword evidence="6" id="KW-1185">Reference proteome</keyword>
<name>A0A923F130_9PSED</name>
<comment type="similarity">
    <text evidence="1">Belongs to the DinB family.</text>
</comment>
<feature type="binding site" evidence="3">
    <location>
        <position position="138"/>
    </location>
    <ligand>
        <name>a divalent metal cation</name>
        <dbReference type="ChEBI" id="CHEBI:60240"/>
    </ligand>
</feature>
<dbReference type="AlphaFoldDB" id="A0A923F130"/>
<accession>A0A923F130</accession>
<proteinExistence type="inferred from homology"/>
<dbReference type="Proteomes" id="UP000648816">
    <property type="component" value="Unassembled WGS sequence"/>
</dbReference>
<reference evidence="4" key="2">
    <citation type="submission" date="2020-07" db="EMBL/GenBank/DDBJ databases">
        <authorList>
            <person name="Lood C."/>
            <person name="Girard L."/>
        </authorList>
    </citation>
    <scope>NUCLEOTIDE SEQUENCE</scope>
    <source>
        <strain evidence="4">SWRI153</strain>
    </source>
</reference>
<evidence type="ECO:0000256" key="1">
    <source>
        <dbReference type="ARBA" id="ARBA00008635"/>
    </source>
</evidence>
<dbReference type="InterPro" id="IPR034660">
    <property type="entry name" value="DinB/YfiT-like"/>
</dbReference>
<dbReference type="Pfam" id="PF05163">
    <property type="entry name" value="DinB"/>
    <property type="match status" value="1"/>
</dbReference>